<evidence type="ECO:0000256" key="9">
    <source>
        <dbReference type="ARBA" id="ARBA00023136"/>
    </source>
</evidence>
<protein>
    <recommendedName>
        <fullName evidence="10">Protein-export membrane protein SecG</fullName>
    </recommendedName>
</protein>
<dbReference type="GO" id="GO:0015450">
    <property type="term" value="F:protein-transporting ATPase activity"/>
    <property type="evidence" value="ECO:0007669"/>
    <property type="project" value="UniProtKB-UniRule"/>
</dbReference>
<dbReference type="GO" id="GO:0005886">
    <property type="term" value="C:plasma membrane"/>
    <property type="evidence" value="ECO:0007669"/>
    <property type="project" value="UniProtKB-SubCell"/>
</dbReference>
<dbReference type="NCBIfam" id="TIGR00810">
    <property type="entry name" value="secG"/>
    <property type="match status" value="1"/>
</dbReference>
<proteinExistence type="inferred from homology"/>
<keyword evidence="8 10" id="KW-0811">Translocation</keyword>
<dbReference type="PRINTS" id="PR01651">
    <property type="entry name" value="SECGEXPORT"/>
</dbReference>
<dbReference type="AlphaFoldDB" id="A0A017RXH7"/>
<name>A0A017RXH7_9CLOT</name>
<dbReference type="InterPro" id="IPR004692">
    <property type="entry name" value="SecG"/>
</dbReference>
<reference evidence="11 12" key="1">
    <citation type="journal article" date="2014" name="Genome Announc.">
        <title>Draft Genome Sequence of Fervidicella metallireducens Strain AeBT, an Iron-Reducing Thermoanaerobe from the Great Artesian Basin.</title>
        <authorList>
            <person name="Patel B.K."/>
        </authorList>
    </citation>
    <scope>NUCLEOTIDE SEQUENCE [LARGE SCALE GENOMIC DNA]</scope>
    <source>
        <strain evidence="11 12">AeB</strain>
    </source>
</reference>
<evidence type="ECO:0000256" key="4">
    <source>
        <dbReference type="ARBA" id="ARBA00022475"/>
    </source>
</evidence>
<evidence type="ECO:0000256" key="7">
    <source>
        <dbReference type="ARBA" id="ARBA00022989"/>
    </source>
</evidence>
<dbReference type="PANTHER" id="PTHR34182">
    <property type="entry name" value="PROTEIN-EXPORT MEMBRANE PROTEIN SECG"/>
    <property type="match status" value="1"/>
</dbReference>
<evidence type="ECO:0000313" key="11">
    <source>
        <dbReference type="EMBL" id="EYE89079.1"/>
    </source>
</evidence>
<keyword evidence="3 10" id="KW-0813">Transport</keyword>
<keyword evidence="9 10" id="KW-0472">Membrane</keyword>
<dbReference type="Proteomes" id="UP000019681">
    <property type="component" value="Unassembled WGS sequence"/>
</dbReference>
<evidence type="ECO:0000256" key="10">
    <source>
        <dbReference type="RuleBase" id="RU365087"/>
    </source>
</evidence>
<evidence type="ECO:0000256" key="5">
    <source>
        <dbReference type="ARBA" id="ARBA00022692"/>
    </source>
</evidence>
<keyword evidence="12" id="KW-1185">Reference proteome</keyword>
<organism evidence="11 12">
    <name type="scientific">Fervidicella metallireducens AeB</name>
    <dbReference type="NCBI Taxonomy" id="1403537"/>
    <lineage>
        <taxon>Bacteria</taxon>
        <taxon>Bacillati</taxon>
        <taxon>Bacillota</taxon>
        <taxon>Clostridia</taxon>
        <taxon>Eubacteriales</taxon>
        <taxon>Clostridiaceae</taxon>
        <taxon>Fervidicella</taxon>
    </lineage>
</organism>
<sequence>MKVLFTVIHVLVCFSVIVSVLMQPAKVQGLSSAISGGAETFFGKNKSRTYEGKLQKITTISMILFVITSMILVYISNK</sequence>
<comment type="similarity">
    <text evidence="2 10">Belongs to the SecG family.</text>
</comment>
<comment type="caution">
    <text evidence="10">Lacks conserved residue(s) required for the propagation of feature annotation.</text>
</comment>
<dbReference type="EMBL" id="AZQP01000009">
    <property type="protein sequence ID" value="EYE89079.1"/>
    <property type="molecule type" value="Genomic_DNA"/>
</dbReference>
<dbReference type="STRING" id="1403537.Q428_04605"/>
<dbReference type="PANTHER" id="PTHR34182:SF1">
    <property type="entry name" value="PROTEIN-EXPORT MEMBRANE PROTEIN SECG"/>
    <property type="match status" value="1"/>
</dbReference>
<evidence type="ECO:0000256" key="6">
    <source>
        <dbReference type="ARBA" id="ARBA00022927"/>
    </source>
</evidence>
<keyword evidence="5 10" id="KW-0812">Transmembrane</keyword>
<accession>A0A017RXH7</accession>
<dbReference type="OrthoDB" id="1708246at2"/>
<evidence type="ECO:0000256" key="3">
    <source>
        <dbReference type="ARBA" id="ARBA00022448"/>
    </source>
</evidence>
<dbReference type="Pfam" id="PF03840">
    <property type="entry name" value="SecG"/>
    <property type="match status" value="1"/>
</dbReference>
<keyword evidence="4 10" id="KW-1003">Cell membrane</keyword>
<comment type="function">
    <text evidence="10">Involved in protein export. Participates in an early event of protein translocation.</text>
</comment>
<evidence type="ECO:0000256" key="2">
    <source>
        <dbReference type="ARBA" id="ARBA00008445"/>
    </source>
</evidence>
<feature type="transmembrane region" description="Helical" evidence="10">
    <location>
        <begin position="57"/>
        <end position="75"/>
    </location>
</feature>
<evidence type="ECO:0000313" key="12">
    <source>
        <dbReference type="Proteomes" id="UP000019681"/>
    </source>
</evidence>
<dbReference type="GO" id="GO:0009306">
    <property type="term" value="P:protein secretion"/>
    <property type="evidence" value="ECO:0007669"/>
    <property type="project" value="UniProtKB-UniRule"/>
</dbReference>
<comment type="caution">
    <text evidence="11">The sequence shown here is derived from an EMBL/GenBank/DDBJ whole genome shotgun (WGS) entry which is preliminary data.</text>
</comment>
<dbReference type="GO" id="GO:0065002">
    <property type="term" value="P:intracellular protein transmembrane transport"/>
    <property type="evidence" value="ECO:0007669"/>
    <property type="project" value="TreeGrafter"/>
</dbReference>
<evidence type="ECO:0000256" key="1">
    <source>
        <dbReference type="ARBA" id="ARBA00004651"/>
    </source>
</evidence>
<comment type="subcellular location">
    <subcellularLocation>
        <location evidence="1 10">Cell membrane</location>
        <topology evidence="1 10">Multi-pass membrane protein</topology>
    </subcellularLocation>
</comment>
<dbReference type="RefSeq" id="WP_035378574.1">
    <property type="nucleotide sequence ID" value="NZ_AZQP01000009.1"/>
</dbReference>
<keyword evidence="6 10" id="KW-0653">Protein transport</keyword>
<keyword evidence="7 10" id="KW-1133">Transmembrane helix</keyword>
<dbReference type="GO" id="GO:0043952">
    <property type="term" value="P:protein transport by the Sec complex"/>
    <property type="evidence" value="ECO:0007669"/>
    <property type="project" value="TreeGrafter"/>
</dbReference>
<evidence type="ECO:0000256" key="8">
    <source>
        <dbReference type="ARBA" id="ARBA00023010"/>
    </source>
</evidence>
<gene>
    <name evidence="11" type="ORF">Q428_04605</name>
</gene>